<proteinExistence type="predicted"/>
<dbReference type="InterPro" id="IPR004625">
    <property type="entry name" value="PyrdxlKinase"/>
</dbReference>
<dbReference type="SUPFAM" id="SSF53613">
    <property type="entry name" value="Ribokinase-like"/>
    <property type="match status" value="1"/>
</dbReference>
<dbReference type="Proteomes" id="UP000366051">
    <property type="component" value="Chromosome"/>
</dbReference>
<evidence type="ECO:0000256" key="1">
    <source>
        <dbReference type="ARBA" id="ARBA00012104"/>
    </source>
</evidence>
<dbReference type="AlphaFoldDB" id="A0A5Q2N0X6"/>
<dbReference type="GO" id="GO:0005524">
    <property type="term" value="F:ATP binding"/>
    <property type="evidence" value="ECO:0007669"/>
    <property type="project" value="UniProtKB-KW"/>
</dbReference>
<evidence type="ECO:0000313" key="8">
    <source>
        <dbReference type="Proteomes" id="UP000366051"/>
    </source>
</evidence>
<keyword evidence="3" id="KW-0547">Nucleotide-binding</keyword>
<dbReference type="GO" id="GO:0008478">
    <property type="term" value="F:pyridoxal kinase activity"/>
    <property type="evidence" value="ECO:0007669"/>
    <property type="project" value="UniProtKB-EC"/>
</dbReference>
<dbReference type="GO" id="GO:0005829">
    <property type="term" value="C:cytosol"/>
    <property type="evidence" value="ECO:0007669"/>
    <property type="project" value="TreeGrafter"/>
</dbReference>
<dbReference type="Pfam" id="PF08543">
    <property type="entry name" value="Phos_pyr_kin"/>
    <property type="match status" value="1"/>
</dbReference>
<reference evidence="8" key="1">
    <citation type="submission" date="2019-11" db="EMBL/GenBank/DDBJ databases">
        <title>Genome sequence of Heliorestis convoluta strain HH, an alkaliphilic and minimalistic phototrophic bacterium from a soda lake in Egypt.</title>
        <authorList>
            <person name="Dewey E.D."/>
            <person name="Stokes L.M."/>
            <person name="Burchell B.M."/>
            <person name="Shaffer K.N."/>
            <person name="Huntington A.M."/>
            <person name="Baker J.M."/>
            <person name="Nadendla S."/>
            <person name="Giglio M.G."/>
            <person name="Touchman J.W."/>
            <person name="Blankenship R.E."/>
            <person name="Madigan M.T."/>
            <person name="Sattley W.M."/>
        </authorList>
    </citation>
    <scope>NUCLEOTIDE SEQUENCE [LARGE SCALE GENOMIC DNA]</scope>
    <source>
        <strain evidence="8">HH</strain>
    </source>
</reference>
<dbReference type="EMBL" id="CP045875">
    <property type="protein sequence ID" value="QGG47991.1"/>
    <property type="molecule type" value="Genomic_DNA"/>
</dbReference>
<organism evidence="7 8">
    <name type="scientific">Heliorestis convoluta</name>
    <dbReference type="NCBI Taxonomy" id="356322"/>
    <lineage>
        <taxon>Bacteria</taxon>
        <taxon>Bacillati</taxon>
        <taxon>Bacillota</taxon>
        <taxon>Clostridia</taxon>
        <taxon>Eubacteriales</taxon>
        <taxon>Heliobacteriaceae</taxon>
        <taxon>Heliorestis</taxon>
    </lineage>
</organism>
<accession>A0A5Q2N0X6</accession>
<evidence type="ECO:0000256" key="3">
    <source>
        <dbReference type="ARBA" id="ARBA00022741"/>
    </source>
</evidence>
<keyword evidence="4 7" id="KW-0418">Kinase</keyword>
<evidence type="ECO:0000256" key="4">
    <source>
        <dbReference type="ARBA" id="ARBA00022777"/>
    </source>
</evidence>
<feature type="domain" description="Pyridoxamine kinase/Phosphomethylpyrimidine kinase" evidence="6">
    <location>
        <begin position="63"/>
        <end position="261"/>
    </location>
</feature>
<dbReference type="KEGG" id="hcv:FTV88_1893"/>
<keyword evidence="5" id="KW-0067">ATP-binding</keyword>
<dbReference type="Gene3D" id="3.40.1190.20">
    <property type="match status" value="1"/>
</dbReference>
<gene>
    <name evidence="7" type="ORF">FTV88_1893</name>
</gene>
<dbReference type="EC" id="2.7.1.35" evidence="1"/>
<protein>
    <recommendedName>
        <fullName evidence="1">pyridoxal kinase</fullName>
        <ecNumber evidence="1">2.7.1.35</ecNumber>
    </recommendedName>
</protein>
<keyword evidence="8" id="KW-1185">Reference proteome</keyword>
<dbReference type="GO" id="GO:0009443">
    <property type="term" value="P:pyridoxal 5'-phosphate salvage"/>
    <property type="evidence" value="ECO:0007669"/>
    <property type="project" value="InterPro"/>
</dbReference>
<evidence type="ECO:0000256" key="2">
    <source>
        <dbReference type="ARBA" id="ARBA00022679"/>
    </source>
</evidence>
<keyword evidence="2 7" id="KW-0808">Transferase</keyword>
<dbReference type="PANTHER" id="PTHR10534:SF2">
    <property type="entry name" value="PYRIDOXAL KINASE"/>
    <property type="match status" value="1"/>
</dbReference>
<dbReference type="InterPro" id="IPR029056">
    <property type="entry name" value="Ribokinase-like"/>
</dbReference>
<evidence type="ECO:0000259" key="6">
    <source>
        <dbReference type="Pfam" id="PF08543"/>
    </source>
</evidence>
<name>A0A5Q2N0X6_9FIRM</name>
<evidence type="ECO:0000313" key="7">
    <source>
        <dbReference type="EMBL" id="QGG47991.1"/>
    </source>
</evidence>
<sequence>MSKVPAIVSIQSMVAQGFVGNGAVVAGMLHCAVQPLPIPTVYYGAHGAIRPRRGGEVPATLFYQLLKALENREIDFLLSGFLGSPRQGEILAKWLEHRKDLPYLLDPVLGDDPQGLYVSPEVVEVVREKLLPRADYITPNPFELMVLAENETAPLPEEAAPRDCATLFQGAQKLLAQGPSWVIVTSWRKDRNEQTLYNLLLHREGAWEVAVKAVPKKAFGTGDLFAAILASALSRSFSVRQAGAAAALAVAQSLQIAALQNADTVIPVGLRTDLFDETNYEQYGISVTPLGKEAYSTDG</sequence>
<dbReference type="PANTHER" id="PTHR10534">
    <property type="entry name" value="PYRIDOXAL KINASE"/>
    <property type="match status" value="1"/>
</dbReference>
<evidence type="ECO:0000256" key="5">
    <source>
        <dbReference type="ARBA" id="ARBA00022840"/>
    </source>
</evidence>
<dbReference type="InterPro" id="IPR013749">
    <property type="entry name" value="PM/HMP-P_kinase-1"/>
</dbReference>